<keyword evidence="2" id="KW-1185">Reference proteome</keyword>
<protein>
    <submittedName>
        <fullName evidence="1">Enoyl-CoA hydratase</fullName>
    </submittedName>
</protein>
<dbReference type="GO" id="GO:0003824">
    <property type="term" value="F:catalytic activity"/>
    <property type="evidence" value="ECO:0007669"/>
    <property type="project" value="UniProtKB-ARBA"/>
</dbReference>
<dbReference type="OrthoDB" id="9807606at2"/>
<dbReference type="Gene3D" id="3.90.226.10">
    <property type="entry name" value="2-enoyl-CoA Hydratase, Chain A, domain 1"/>
    <property type="match status" value="1"/>
</dbReference>
<gene>
    <name evidence="1" type="ORF">EV191_10433</name>
</gene>
<evidence type="ECO:0000313" key="1">
    <source>
        <dbReference type="EMBL" id="TCP53466.1"/>
    </source>
</evidence>
<dbReference type="InterPro" id="IPR001753">
    <property type="entry name" value="Enoyl-CoA_hydra/iso"/>
</dbReference>
<reference evidence="1 2" key="1">
    <citation type="submission" date="2019-03" db="EMBL/GenBank/DDBJ databases">
        <title>Genomic Encyclopedia of Type Strains, Phase IV (KMG-IV): sequencing the most valuable type-strain genomes for metagenomic binning, comparative biology and taxonomic classification.</title>
        <authorList>
            <person name="Goeker M."/>
        </authorList>
    </citation>
    <scope>NUCLEOTIDE SEQUENCE [LARGE SCALE GENOMIC DNA]</scope>
    <source>
        <strain evidence="1 2">DSM 45765</strain>
    </source>
</reference>
<dbReference type="NCBIfam" id="NF006140">
    <property type="entry name" value="PRK08290.1"/>
    <property type="match status" value="1"/>
</dbReference>
<sequence length="289" mass="32206">MTNSPVIEYDDSTPRIARIILNRPDTRNAQNTELLYALNQAYDRAAHDDAVHVIVLAAHGPHFSSGHDLRDYDAIRTLDQQRPVGTWSGFRRPGAEALLAREKEVFQGFSERWRNIPKPMLAEVQGKVISGGLMLVWPCDIIIASDDAQFIDNTVAMGVCGAEYFGHPWELGVRAAKELLFTTDPIDAEDAHRLGMVNHVVGRAELTDFTMRLARRIAGQPLLALRLAKEAVNVAQDSQGRVSAMQTAFAYHQLCHSHNMAQYGSLIDPAFLTHQFSDKKATQTKPNEH</sequence>
<comment type="caution">
    <text evidence="1">The sequence shown here is derived from an EMBL/GenBank/DDBJ whole genome shotgun (WGS) entry which is preliminary data.</text>
</comment>
<proteinExistence type="predicted"/>
<evidence type="ECO:0000313" key="2">
    <source>
        <dbReference type="Proteomes" id="UP000294911"/>
    </source>
</evidence>
<organism evidence="1 2">
    <name type="scientific">Tamaricihabitans halophyticus</name>
    <dbReference type="NCBI Taxonomy" id="1262583"/>
    <lineage>
        <taxon>Bacteria</taxon>
        <taxon>Bacillati</taxon>
        <taxon>Actinomycetota</taxon>
        <taxon>Actinomycetes</taxon>
        <taxon>Pseudonocardiales</taxon>
        <taxon>Pseudonocardiaceae</taxon>
        <taxon>Tamaricihabitans</taxon>
    </lineage>
</organism>
<name>A0A4V6NRC9_9PSEU</name>
<dbReference type="PANTHER" id="PTHR11941:SF124">
    <property type="entry name" value="ENOYL-COA HYDRATASE ECHA13-RELATED"/>
    <property type="match status" value="1"/>
</dbReference>
<dbReference type="SUPFAM" id="SSF52096">
    <property type="entry name" value="ClpP/crotonase"/>
    <property type="match status" value="1"/>
</dbReference>
<accession>A0A4V6NRC9</accession>
<dbReference type="PANTHER" id="PTHR11941">
    <property type="entry name" value="ENOYL-COA HYDRATASE-RELATED"/>
    <property type="match status" value="1"/>
</dbReference>
<dbReference type="EMBL" id="SLXQ01000004">
    <property type="protein sequence ID" value="TCP53466.1"/>
    <property type="molecule type" value="Genomic_DNA"/>
</dbReference>
<dbReference type="InterPro" id="IPR029045">
    <property type="entry name" value="ClpP/crotonase-like_dom_sf"/>
</dbReference>
<dbReference type="CDD" id="cd06558">
    <property type="entry name" value="crotonase-like"/>
    <property type="match status" value="1"/>
</dbReference>
<dbReference type="Pfam" id="PF00378">
    <property type="entry name" value="ECH_1"/>
    <property type="match status" value="2"/>
</dbReference>
<dbReference type="GO" id="GO:0006635">
    <property type="term" value="P:fatty acid beta-oxidation"/>
    <property type="evidence" value="ECO:0007669"/>
    <property type="project" value="TreeGrafter"/>
</dbReference>
<dbReference type="AlphaFoldDB" id="A0A4V6NRC9"/>
<dbReference type="Proteomes" id="UP000294911">
    <property type="component" value="Unassembled WGS sequence"/>
</dbReference>
<dbReference type="RefSeq" id="WP_132877198.1">
    <property type="nucleotide sequence ID" value="NZ_SLXQ01000004.1"/>
</dbReference>